<evidence type="ECO:0000256" key="1">
    <source>
        <dbReference type="ARBA" id="ARBA00022679"/>
    </source>
</evidence>
<keyword evidence="6" id="KW-0695">RNA-directed DNA polymerase</keyword>
<proteinExistence type="predicted"/>
<accession>A0A9Q3DTE1</accession>
<keyword evidence="9" id="KW-1185">Reference proteome</keyword>
<dbReference type="GO" id="GO:0016787">
    <property type="term" value="F:hydrolase activity"/>
    <property type="evidence" value="ECO:0007669"/>
    <property type="project" value="UniProtKB-KW"/>
</dbReference>
<dbReference type="SUPFAM" id="SSF56672">
    <property type="entry name" value="DNA/RNA polymerases"/>
    <property type="match status" value="1"/>
</dbReference>
<dbReference type="InterPro" id="IPR043502">
    <property type="entry name" value="DNA/RNA_pol_sf"/>
</dbReference>
<evidence type="ECO:0000259" key="7">
    <source>
        <dbReference type="Pfam" id="PF17917"/>
    </source>
</evidence>
<dbReference type="InterPro" id="IPR041373">
    <property type="entry name" value="RT_RNaseH"/>
</dbReference>
<sequence>MPRELKDSEAMYGETQPGCLCLIWGLEKLHHNLEGAVFEFYTDCTELWSLLNMKTTNRHMSRWQTAIQEYRGNMTIIYKEGKSHKNAYGLSS</sequence>
<evidence type="ECO:0000256" key="2">
    <source>
        <dbReference type="ARBA" id="ARBA00022695"/>
    </source>
</evidence>
<evidence type="ECO:0000256" key="5">
    <source>
        <dbReference type="ARBA" id="ARBA00022801"/>
    </source>
</evidence>
<feature type="domain" description="Reverse transcriptase RNase H-like" evidence="7">
    <location>
        <begin position="3"/>
        <end position="70"/>
    </location>
</feature>
<dbReference type="AlphaFoldDB" id="A0A9Q3DTE1"/>
<evidence type="ECO:0000256" key="3">
    <source>
        <dbReference type="ARBA" id="ARBA00022722"/>
    </source>
</evidence>
<name>A0A9Q3DTE1_9BASI</name>
<dbReference type="Pfam" id="PF17917">
    <property type="entry name" value="RT_RNaseH"/>
    <property type="match status" value="1"/>
</dbReference>
<dbReference type="GO" id="GO:0003964">
    <property type="term" value="F:RNA-directed DNA polymerase activity"/>
    <property type="evidence" value="ECO:0007669"/>
    <property type="project" value="UniProtKB-KW"/>
</dbReference>
<protein>
    <recommendedName>
        <fullName evidence="7">Reverse transcriptase RNase H-like domain-containing protein</fullName>
    </recommendedName>
</protein>
<keyword evidence="4" id="KW-0255">Endonuclease</keyword>
<reference evidence="8" key="1">
    <citation type="submission" date="2021-03" db="EMBL/GenBank/DDBJ databases">
        <title>Draft genome sequence of rust myrtle Austropuccinia psidii MF-1, a brazilian biotype.</title>
        <authorList>
            <person name="Quecine M.C."/>
            <person name="Pachon D.M.R."/>
            <person name="Bonatelli M.L."/>
            <person name="Correr F.H."/>
            <person name="Franceschini L.M."/>
            <person name="Leite T.F."/>
            <person name="Margarido G.R.A."/>
            <person name="Almeida C.A."/>
            <person name="Ferrarezi J.A."/>
            <person name="Labate C.A."/>
        </authorList>
    </citation>
    <scope>NUCLEOTIDE SEQUENCE</scope>
    <source>
        <strain evidence="8">MF-1</strain>
    </source>
</reference>
<evidence type="ECO:0000313" key="8">
    <source>
        <dbReference type="EMBL" id="MBW0508934.1"/>
    </source>
</evidence>
<evidence type="ECO:0000256" key="6">
    <source>
        <dbReference type="ARBA" id="ARBA00022918"/>
    </source>
</evidence>
<dbReference type="OrthoDB" id="5985335at2759"/>
<organism evidence="8 9">
    <name type="scientific">Austropuccinia psidii MF-1</name>
    <dbReference type="NCBI Taxonomy" id="1389203"/>
    <lineage>
        <taxon>Eukaryota</taxon>
        <taxon>Fungi</taxon>
        <taxon>Dikarya</taxon>
        <taxon>Basidiomycota</taxon>
        <taxon>Pucciniomycotina</taxon>
        <taxon>Pucciniomycetes</taxon>
        <taxon>Pucciniales</taxon>
        <taxon>Sphaerophragmiaceae</taxon>
        <taxon>Austropuccinia</taxon>
    </lineage>
</organism>
<keyword evidence="3" id="KW-0540">Nuclease</keyword>
<evidence type="ECO:0000313" key="9">
    <source>
        <dbReference type="Proteomes" id="UP000765509"/>
    </source>
</evidence>
<dbReference type="GO" id="GO:0004519">
    <property type="term" value="F:endonuclease activity"/>
    <property type="evidence" value="ECO:0007669"/>
    <property type="project" value="UniProtKB-KW"/>
</dbReference>
<keyword evidence="5" id="KW-0378">Hydrolase</keyword>
<dbReference type="Proteomes" id="UP000765509">
    <property type="component" value="Unassembled WGS sequence"/>
</dbReference>
<dbReference type="EMBL" id="AVOT02020632">
    <property type="protein sequence ID" value="MBW0508934.1"/>
    <property type="molecule type" value="Genomic_DNA"/>
</dbReference>
<evidence type="ECO:0000256" key="4">
    <source>
        <dbReference type="ARBA" id="ARBA00022759"/>
    </source>
</evidence>
<comment type="caution">
    <text evidence="8">The sequence shown here is derived from an EMBL/GenBank/DDBJ whole genome shotgun (WGS) entry which is preliminary data.</text>
</comment>
<gene>
    <name evidence="8" type="ORF">O181_048649</name>
</gene>
<keyword evidence="2" id="KW-0548">Nucleotidyltransferase</keyword>
<keyword evidence="1" id="KW-0808">Transferase</keyword>